<dbReference type="AlphaFoldDB" id="A0AA96LMC6"/>
<dbReference type="EMBL" id="CP130319">
    <property type="protein sequence ID" value="WNR43658.1"/>
    <property type="molecule type" value="Genomic_DNA"/>
</dbReference>
<name>A0AA96LMC6_9BACL</name>
<dbReference type="RefSeq" id="WP_314798240.1">
    <property type="nucleotide sequence ID" value="NZ_CP130319.1"/>
</dbReference>
<evidence type="ECO:0000313" key="3">
    <source>
        <dbReference type="Proteomes" id="UP001304650"/>
    </source>
</evidence>
<evidence type="ECO:0000313" key="2">
    <source>
        <dbReference type="EMBL" id="WNR43658.1"/>
    </source>
</evidence>
<reference evidence="2" key="1">
    <citation type="submission" date="2022-02" db="EMBL/GenBank/DDBJ databases">
        <title>Paenibacillus sp. MBLB1832 Whole Genome Shotgun Sequencing.</title>
        <authorList>
            <person name="Hwang C.Y."/>
            <person name="Cho E.-S."/>
            <person name="Seo M.-J."/>
        </authorList>
    </citation>
    <scope>NUCLEOTIDE SEQUENCE</scope>
    <source>
        <strain evidence="2">MBLB1832</strain>
    </source>
</reference>
<dbReference type="Proteomes" id="UP001304650">
    <property type="component" value="Chromosome"/>
</dbReference>
<gene>
    <name evidence="2" type="ORF">MJB10_21535</name>
</gene>
<sequence>MSSSKKWRTSYNIVFTLRAIRPSVRQRDFEEVNSGGPPARLTAQAQLVTS</sequence>
<keyword evidence="3" id="KW-1185">Reference proteome</keyword>
<feature type="region of interest" description="Disordered" evidence="1">
    <location>
        <begin position="29"/>
        <end position="50"/>
    </location>
</feature>
<dbReference type="KEGG" id="proo:MJB10_21535"/>
<protein>
    <submittedName>
        <fullName evidence="2">Uncharacterized protein</fullName>
    </submittedName>
</protein>
<organism evidence="2 3">
    <name type="scientific">Paenibacillus roseopurpureus</name>
    <dbReference type="NCBI Taxonomy" id="2918901"/>
    <lineage>
        <taxon>Bacteria</taxon>
        <taxon>Bacillati</taxon>
        <taxon>Bacillota</taxon>
        <taxon>Bacilli</taxon>
        <taxon>Bacillales</taxon>
        <taxon>Paenibacillaceae</taxon>
        <taxon>Paenibacillus</taxon>
    </lineage>
</organism>
<accession>A0AA96LMC6</accession>
<evidence type="ECO:0000256" key="1">
    <source>
        <dbReference type="SAM" id="MobiDB-lite"/>
    </source>
</evidence>
<proteinExistence type="predicted"/>